<dbReference type="InterPro" id="IPR016156">
    <property type="entry name" value="FAD/NAD-linked_Rdtase_dimer_sf"/>
</dbReference>
<protein>
    <submittedName>
        <fullName evidence="9">NADPH-dependent 2,4-dienoyl-CoA reductase, sulfur reductase</fullName>
    </submittedName>
</protein>
<reference evidence="9" key="1">
    <citation type="journal article" date="2016" name="Genome Announc.">
        <title>Draft Genome Sequence of the Syntrophic Lactate-Degrading Bacterium Tepidanaerobacter syntrophicus JLT.</title>
        <authorList>
            <person name="Matsuura N."/>
            <person name="Ohashi A."/>
            <person name="Tourlousse D.M."/>
            <person name="Sekiguchi Y."/>
        </authorList>
    </citation>
    <scope>NUCLEOTIDE SEQUENCE [LARGE SCALE GENOMIC DNA]</scope>
    <source>
        <strain evidence="9">JL</strain>
    </source>
</reference>
<dbReference type="PRINTS" id="PR00411">
    <property type="entry name" value="PNDRDTASEI"/>
</dbReference>
<dbReference type="Pfam" id="PF07992">
    <property type="entry name" value="Pyr_redox_2"/>
    <property type="match status" value="1"/>
</dbReference>
<keyword evidence="10" id="KW-1185">Reference proteome</keyword>
<feature type="domain" description="Pyridine nucleotide-disulphide oxidoreductase dimerisation" evidence="7">
    <location>
        <begin position="336"/>
        <end position="435"/>
    </location>
</feature>
<evidence type="ECO:0000256" key="2">
    <source>
        <dbReference type="ARBA" id="ARBA00009130"/>
    </source>
</evidence>
<dbReference type="PANTHER" id="PTHR43429:SF1">
    <property type="entry name" value="NAD(P)H SULFUR OXIDOREDUCTASE (COA-DEPENDENT)"/>
    <property type="match status" value="1"/>
</dbReference>
<evidence type="ECO:0000256" key="5">
    <source>
        <dbReference type="ARBA" id="ARBA00023002"/>
    </source>
</evidence>
<dbReference type="SUPFAM" id="SSF55424">
    <property type="entry name" value="FAD/NAD-linked reductases, dimerisation (C-terminal) domain"/>
    <property type="match status" value="1"/>
</dbReference>
<dbReference type="RefSeq" id="WP_059032277.1">
    <property type="nucleotide sequence ID" value="NZ_DF977000.1"/>
</dbReference>
<keyword evidence="6" id="KW-0676">Redox-active center</keyword>
<dbReference type="Gene3D" id="3.50.50.60">
    <property type="entry name" value="FAD/NAD(P)-binding domain"/>
    <property type="match status" value="2"/>
</dbReference>
<dbReference type="InterPro" id="IPR036188">
    <property type="entry name" value="FAD/NAD-bd_sf"/>
</dbReference>
<name>A0A0U9HEN7_9FIRM</name>
<evidence type="ECO:0000256" key="1">
    <source>
        <dbReference type="ARBA" id="ARBA00001974"/>
    </source>
</evidence>
<evidence type="ECO:0000256" key="6">
    <source>
        <dbReference type="ARBA" id="ARBA00023284"/>
    </source>
</evidence>
<dbReference type="Pfam" id="PF02852">
    <property type="entry name" value="Pyr_redox_dim"/>
    <property type="match status" value="1"/>
</dbReference>
<gene>
    <name evidence="9" type="ORF">TSYNT_6351</name>
</gene>
<evidence type="ECO:0000313" key="9">
    <source>
        <dbReference type="EMBL" id="GAQ24966.1"/>
    </source>
</evidence>
<dbReference type="InterPro" id="IPR050260">
    <property type="entry name" value="FAD-bd_OxRdtase"/>
</dbReference>
<dbReference type="InterPro" id="IPR004099">
    <property type="entry name" value="Pyr_nucl-diS_OxRdtase_dimer"/>
</dbReference>
<organism evidence="9">
    <name type="scientific">Tepidanaerobacter syntrophicus</name>
    <dbReference type="NCBI Taxonomy" id="224999"/>
    <lineage>
        <taxon>Bacteria</taxon>
        <taxon>Bacillati</taxon>
        <taxon>Bacillota</taxon>
        <taxon>Clostridia</taxon>
        <taxon>Thermosediminibacterales</taxon>
        <taxon>Tepidanaerobacteraceae</taxon>
        <taxon>Tepidanaerobacter</taxon>
    </lineage>
</organism>
<keyword evidence="5" id="KW-0560">Oxidoreductase</keyword>
<evidence type="ECO:0000313" key="10">
    <source>
        <dbReference type="Proteomes" id="UP000062160"/>
    </source>
</evidence>
<dbReference type="GO" id="GO:0016491">
    <property type="term" value="F:oxidoreductase activity"/>
    <property type="evidence" value="ECO:0007669"/>
    <property type="project" value="UniProtKB-KW"/>
</dbReference>
<dbReference type="PANTHER" id="PTHR43429">
    <property type="entry name" value="PYRIDINE NUCLEOTIDE-DISULFIDE OXIDOREDUCTASE DOMAIN-CONTAINING"/>
    <property type="match status" value="1"/>
</dbReference>
<evidence type="ECO:0000256" key="4">
    <source>
        <dbReference type="ARBA" id="ARBA00022827"/>
    </source>
</evidence>
<keyword evidence="3" id="KW-0285">Flavoprotein</keyword>
<dbReference type="PRINTS" id="PR00368">
    <property type="entry name" value="FADPNR"/>
</dbReference>
<proteinExistence type="inferred from homology"/>
<dbReference type="InterPro" id="IPR023753">
    <property type="entry name" value="FAD/NAD-binding_dom"/>
</dbReference>
<dbReference type="SUPFAM" id="SSF51905">
    <property type="entry name" value="FAD/NAD(P)-binding domain"/>
    <property type="match status" value="2"/>
</dbReference>
<dbReference type="STRING" id="224999.GCA_001485475_00975"/>
<comment type="similarity">
    <text evidence="2">Belongs to the class-III pyridine nucleotide-disulfide oxidoreductase family.</text>
</comment>
<evidence type="ECO:0000256" key="3">
    <source>
        <dbReference type="ARBA" id="ARBA00022630"/>
    </source>
</evidence>
<keyword evidence="4" id="KW-0274">FAD</keyword>
<evidence type="ECO:0000259" key="8">
    <source>
        <dbReference type="Pfam" id="PF07992"/>
    </source>
</evidence>
<dbReference type="Proteomes" id="UP000062160">
    <property type="component" value="Unassembled WGS sequence"/>
</dbReference>
<dbReference type="EMBL" id="DF977000">
    <property type="protein sequence ID" value="GAQ24966.1"/>
    <property type="molecule type" value="Genomic_DNA"/>
</dbReference>
<dbReference type="AlphaFoldDB" id="A0A0U9HEN7"/>
<accession>A0A0U9HEN7</accession>
<dbReference type="OrthoDB" id="9802028at2"/>
<evidence type="ECO:0000259" key="7">
    <source>
        <dbReference type="Pfam" id="PF02852"/>
    </source>
</evidence>
<feature type="domain" description="FAD/NAD(P)-binding" evidence="8">
    <location>
        <begin position="4"/>
        <end position="294"/>
    </location>
</feature>
<comment type="cofactor">
    <cofactor evidence="1">
        <name>FAD</name>
        <dbReference type="ChEBI" id="CHEBI:57692"/>
    </cofactor>
</comment>
<sequence>MDKNLVVIGGTAAGMSAAAQARRGDPSLPIIVFERTGYITYGSCGLPYYIGNVIKDVNKLITYTPEYMKKQRNIDVYILHEVVGINTQEKYVKVKNLKSGETFNQPYGQLVIATGAVSVVPKIPGIDNNGIFTLRNIEDGIKIKEFLSSKNVKHAAILGAGFIGLELAEALRNWGIDVNIFEMLPRILPQIDEELSALIEAELEKNSVKLYKNTKVVEFKPAEKGGLKIITEGNNIFDADMVIAAVGVKPNTLLAQNAKIQTGTLGGIAVDKYMRTSCPDIWAAGDCTETYNRITKKPVYVPLGTTANKQGKIAGENAAGGSVIFPGIIGTQVTKIFNTYTATTGLNEISAKDAGMLPISAKIKHVDKAGYYPGSKSIHVKIIIDKNTAKVIGAQMAGSEGVGKRIDIFATAITAGMTVYELNELDLAYAPPVSPVYDPVLIAASSGIKALEKT</sequence>